<reference evidence="1 2" key="1">
    <citation type="journal article" date="2023" name="Plants (Basel)">
        <title>Bridging the Gap: Combining Genomics and Transcriptomics Approaches to Understand Stylosanthes scabra, an Orphan Legume from the Brazilian Caatinga.</title>
        <authorList>
            <person name="Ferreira-Neto J.R.C."/>
            <person name="da Silva M.D."/>
            <person name="Binneck E."/>
            <person name="de Melo N.F."/>
            <person name="da Silva R.H."/>
            <person name="de Melo A.L.T.M."/>
            <person name="Pandolfi V."/>
            <person name="Bustamante F.O."/>
            <person name="Brasileiro-Vidal A.C."/>
            <person name="Benko-Iseppon A.M."/>
        </authorList>
    </citation>
    <scope>NUCLEOTIDE SEQUENCE [LARGE SCALE GENOMIC DNA]</scope>
    <source>
        <tissue evidence="1">Leaves</tissue>
    </source>
</reference>
<dbReference type="EMBL" id="JASCZI010182660">
    <property type="protein sequence ID" value="MED6188367.1"/>
    <property type="molecule type" value="Genomic_DNA"/>
</dbReference>
<evidence type="ECO:0000313" key="1">
    <source>
        <dbReference type="EMBL" id="MED6188367.1"/>
    </source>
</evidence>
<evidence type="ECO:0000313" key="2">
    <source>
        <dbReference type="Proteomes" id="UP001341840"/>
    </source>
</evidence>
<protein>
    <submittedName>
        <fullName evidence="1">Uncharacterized protein</fullName>
    </submittedName>
</protein>
<organism evidence="1 2">
    <name type="scientific">Stylosanthes scabra</name>
    <dbReference type="NCBI Taxonomy" id="79078"/>
    <lineage>
        <taxon>Eukaryota</taxon>
        <taxon>Viridiplantae</taxon>
        <taxon>Streptophyta</taxon>
        <taxon>Embryophyta</taxon>
        <taxon>Tracheophyta</taxon>
        <taxon>Spermatophyta</taxon>
        <taxon>Magnoliopsida</taxon>
        <taxon>eudicotyledons</taxon>
        <taxon>Gunneridae</taxon>
        <taxon>Pentapetalae</taxon>
        <taxon>rosids</taxon>
        <taxon>fabids</taxon>
        <taxon>Fabales</taxon>
        <taxon>Fabaceae</taxon>
        <taxon>Papilionoideae</taxon>
        <taxon>50 kb inversion clade</taxon>
        <taxon>dalbergioids sensu lato</taxon>
        <taxon>Dalbergieae</taxon>
        <taxon>Pterocarpus clade</taxon>
        <taxon>Stylosanthes</taxon>
    </lineage>
</organism>
<proteinExistence type="predicted"/>
<dbReference type="Proteomes" id="UP001341840">
    <property type="component" value="Unassembled WGS sequence"/>
</dbReference>
<feature type="non-terminal residue" evidence="1">
    <location>
        <position position="1"/>
    </location>
</feature>
<comment type="caution">
    <text evidence="1">The sequence shown here is derived from an EMBL/GenBank/DDBJ whole genome shotgun (WGS) entry which is preliminary data.</text>
</comment>
<accession>A0ABU6WSP4</accession>
<name>A0ABU6WSP4_9FABA</name>
<keyword evidence="2" id="KW-1185">Reference proteome</keyword>
<sequence length="88" mass="9498">AARTHTRPCTDASIGTAVPLELQHGDDPLTVYYDSSLLAQAPHHACGRDRHGHRLLQLTTPLGYFSYSLETPMVVAATRAPSVFGLPT</sequence>
<gene>
    <name evidence="1" type="ORF">PIB30_085300</name>
</gene>